<keyword evidence="4" id="KW-1133">Transmembrane helix</keyword>
<keyword evidence="6" id="KW-0325">Glycoprotein</keyword>
<accession>A0A4S8J0J1</accession>
<dbReference type="PANTHER" id="PTHR48063:SF90">
    <property type="entry name" value="OS11G0565920 PROTEIN"/>
    <property type="match status" value="1"/>
</dbReference>
<evidence type="ECO:0000313" key="8">
    <source>
        <dbReference type="Proteomes" id="UP000317650"/>
    </source>
</evidence>
<evidence type="ECO:0000313" key="7">
    <source>
        <dbReference type="EMBL" id="THU54773.1"/>
    </source>
</evidence>
<dbReference type="STRING" id="52838.A0A4S8J0J1"/>
<comment type="subcellular location">
    <subcellularLocation>
        <location evidence="1">Membrane</location>
        <topology evidence="1">Single-pass type I membrane protein</topology>
    </subcellularLocation>
</comment>
<dbReference type="EMBL" id="PYDT01000008">
    <property type="protein sequence ID" value="THU54773.1"/>
    <property type="molecule type" value="Genomic_DNA"/>
</dbReference>
<gene>
    <name evidence="7" type="ORF">C4D60_Mb10t28700</name>
</gene>
<dbReference type="GO" id="GO:0016020">
    <property type="term" value="C:membrane"/>
    <property type="evidence" value="ECO:0007669"/>
    <property type="project" value="UniProtKB-SubCell"/>
</dbReference>
<evidence type="ECO:0000256" key="5">
    <source>
        <dbReference type="ARBA" id="ARBA00023136"/>
    </source>
</evidence>
<protein>
    <recommendedName>
        <fullName evidence="9">Leucine-rich repeat-containing N-terminal plant-type domain-containing protein</fullName>
    </recommendedName>
</protein>
<name>A0A4S8J0J1_MUSBA</name>
<proteinExistence type="predicted"/>
<dbReference type="AlphaFoldDB" id="A0A4S8J0J1"/>
<sequence length="193" mass="21778">MKWQSEGSISRSKRDSFKKESRDLAYMSIMKDSPYWATLSIYWLSICVHAIGCQFDQTSLAMTTLPLDFKAGIDDAYNQLSPWVGRDCCVVWHTTTGHVVKLDLRSTNTNDWALRGERMNSSLLALSHLKRLDLNSDDFRGIRIPGLIGSVKKLRYLNLSRTYFMGGIPARVGNLSSLCVLNLRAALCFCTPC</sequence>
<dbReference type="SUPFAM" id="SSF52058">
    <property type="entry name" value="L domain-like"/>
    <property type="match status" value="1"/>
</dbReference>
<dbReference type="PANTHER" id="PTHR48063">
    <property type="entry name" value="LRR RECEPTOR-LIKE KINASE"/>
    <property type="match status" value="1"/>
</dbReference>
<keyword evidence="5" id="KW-0472">Membrane</keyword>
<dbReference type="Gene3D" id="3.80.10.10">
    <property type="entry name" value="Ribonuclease Inhibitor"/>
    <property type="match status" value="1"/>
</dbReference>
<evidence type="ECO:0000256" key="3">
    <source>
        <dbReference type="ARBA" id="ARBA00022729"/>
    </source>
</evidence>
<dbReference type="InterPro" id="IPR032675">
    <property type="entry name" value="LRR_dom_sf"/>
</dbReference>
<reference evidence="7 8" key="1">
    <citation type="journal article" date="2019" name="Nat. Plants">
        <title>Genome sequencing of Musa balbisiana reveals subgenome evolution and function divergence in polyploid bananas.</title>
        <authorList>
            <person name="Yao X."/>
        </authorList>
    </citation>
    <scope>NUCLEOTIDE SEQUENCE [LARGE SCALE GENOMIC DNA]</scope>
    <source>
        <strain evidence="8">cv. DH-PKW</strain>
        <tissue evidence="7">Leaves</tissue>
    </source>
</reference>
<dbReference type="InterPro" id="IPR046956">
    <property type="entry name" value="RLP23-like"/>
</dbReference>
<keyword evidence="2" id="KW-0812">Transmembrane</keyword>
<comment type="caution">
    <text evidence="7">The sequence shown here is derived from an EMBL/GenBank/DDBJ whole genome shotgun (WGS) entry which is preliminary data.</text>
</comment>
<organism evidence="7 8">
    <name type="scientific">Musa balbisiana</name>
    <name type="common">Banana</name>
    <dbReference type="NCBI Taxonomy" id="52838"/>
    <lineage>
        <taxon>Eukaryota</taxon>
        <taxon>Viridiplantae</taxon>
        <taxon>Streptophyta</taxon>
        <taxon>Embryophyta</taxon>
        <taxon>Tracheophyta</taxon>
        <taxon>Spermatophyta</taxon>
        <taxon>Magnoliopsida</taxon>
        <taxon>Liliopsida</taxon>
        <taxon>Zingiberales</taxon>
        <taxon>Musaceae</taxon>
        <taxon>Musa</taxon>
    </lineage>
</organism>
<evidence type="ECO:0000256" key="1">
    <source>
        <dbReference type="ARBA" id="ARBA00004479"/>
    </source>
</evidence>
<keyword evidence="8" id="KW-1185">Reference proteome</keyword>
<evidence type="ECO:0000256" key="4">
    <source>
        <dbReference type="ARBA" id="ARBA00022989"/>
    </source>
</evidence>
<evidence type="ECO:0008006" key="9">
    <source>
        <dbReference type="Google" id="ProtNLM"/>
    </source>
</evidence>
<dbReference type="Proteomes" id="UP000317650">
    <property type="component" value="Chromosome 10"/>
</dbReference>
<keyword evidence="3" id="KW-0732">Signal</keyword>
<evidence type="ECO:0000256" key="2">
    <source>
        <dbReference type="ARBA" id="ARBA00022692"/>
    </source>
</evidence>
<evidence type="ECO:0000256" key="6">
    <source>
        <dbReference type="ARBA" id="ARBA00023180"/>
    </source>
</evidence>